<dbReference type="SUPFAM" id="SSF161270">
    <property type="entry name" value="PspA lactotransferrin-binding region"/>
    <property type="match status" value="1"/>
</dbReference>
<comment type="function">
    <text evidence="5">Component of the RIX1 complex required for processing of ITS2 sequences from 35S pre-rRNA.</text>
</comment>
<keyword evidence="2 4" id="KW-0853">WD repeat</keyword>
<evidence type="ECO:0000256" key="7">
    <source>
        <dbReference type="SAM" id="MobiDB-lite"/>
    </source>
</evidence>
<dbReference type="GO" id="GO:0120330">
    <property type="term" value="C:rixosome complex"/>
    <property type="evidence" value="ECO:0007669"/>
    <property type="project" value="UniProtKB-UniRule"/>
</dbReference>
<comment type="caution">
    <text evidence="8">The sequence shown here is derived from an EMBL/GenBank/DDBJ whole genome shotgun (WGS) entry which is preliminary data.</text>
</comment>
<evidence type="ECO:0000256" key="6">
    <source>
        <dbReference type="SAM" id="Coils"/>
    </source>
</evidence>
<dbReference type="GO" id="GO:0006261">
    <property type="term" value="P:DNA-templated DNA replication"/>
    <property type="evidence" value="ECO:0007669"/>
    <property type="project" value="TreeGrafter"/>
</dbReference>
<keyword evidence="5" id="KW-0698">rRNA processing</keyword>
<comment type="similarity">
    <text evidence="1 5">Belongs to the WD repeat IPI3/WDR18 family.</text>
</comment>
<evidence type="ECO:0000256" key="4">
    <source>
        <dbReference type="PROSITE-ProRule" id="PRU00221"/>
    </source>
</evidence>
<dbReference type="STRING" id="205917.A0A4Y9Y8U6"/>
<reference evidence="8 9" key="1">
    <citation type="submission" date="2019-02" db="EMBL/GenBank/DDBJ databases">
        <title>Genome sequencing of the rare red list fungi Dentipellis fragilis.</title>
        <authorList>
            <person name="Buettner E."/>
            <person name="Kellner H."/>
        </authorList>
    </citation>
    <scope>NUCLEOTIDE SEQUENCE [LARGE SCALE GENOMIC DNA]</scope>
    <source>
        <strain evidence="8 9">DSM 105465</strain>
    </source>
</reference>
<evidence type="ECO:0000256" key="5">
    <source>
        <dbReference type="RuleBase" id="RU369067"/>
    </source>
</evidence>
<evidence type="ECO:0000256" key="3">
    <source>
        <dbReference type="ARBA" id="ARBA00022737"/>
    </source>
</evidence>
<dbReference type="AlphaFoldDB" id="A0A4Y9Y8U6"/>
<dbReference type="InterPro" id="IPR036322">
    <property type="entry name" value="WD40_repeat_dom_sf"/>
</dbReference>
<dbReference type="PANTHER" id="PTHR18763">
    <property type="entry name" value="WD-REPEAT PROTEIN 18"/>
    <property type="match status" value="1"/>
</dbReference>
<comment type="subcellular location">
    <subcellularLocation>
        <location evidence="5">Nucleus</location>
    </subcellularLocation>
</comment>
<dbReference type="Gene3D" id="2.130.10.10">
    <property type="entry name" value="YVTN repeat-like/Quinoprotein amine dehydrogenase"/>
    <property type="match status" value="2"/>
</dbReference>
<feature type="region of interest" description="Disordered" evidence="7">
    <location>
        <begin position="478"/>
        <end position="500"/>
    </location>
</feature>
<dbReference type="OrthoDB" id="756370at2759"/>
<feature type="repeat" description="WD" evidence="4">
    <location>
        <begin position="199"/>
        <end position="221"/>
    </location>
</feature>
<dbReference type="Proteomes" id="UP000298327">
    <property type="component" value="Unassembled WGS sequence"/>
</dbReference>
<name>A0A4Y9Y8U6_9AGAM</name>
<proteinExistence type="inferred from homology"/>
<dbReference type="SMART" id="SM00320">
    <property type="entry name" value="WD40"/>
    <property type="match status" value="5"/>
</dbReference>
<dbReference type="PANTHER" id="PTHR18763:SF0">
    <property type="entry name" value="WD REPEAT-CONTAINING PROTEIN 18"/>
    <property type="match status" value="1"/>
</dbReference>
<keyword evidence="5" id="KW-0539">Nucleus</keyword>
<evidence type="ECO:0000313" key="9">
    <source>
        <dbReference type="Proteomes" id="UP000298327"/>
    </source>
</evidence>
<dbReference type="EMBL" id="SEOQ01000697">
    <property type="protein sequence ID" value="TFY58203.1"/>
    <property type="molecule type" value="Genomic_DNA"/>
</dbReference>
<evidence type="ECO:0000256" key="2">
    <source>
        <dbReference type="ARBA" id="ARBA00022574"/>
    </source>
</evidence>
<protein>
    <recommendedName>
        <fullName evidence="5">Pre-rRNA-processing protein IPI3</fullName>
    </recommendedName>
</protein>
<dbReference type="SUPFAM" id="SSF50978">
    <property type="entry name" value="WD40 repeat-like"/>
    <property type="match status" value="1"/>
</dbReference>
<gene>
    <name evidence="8" type="ORF">EVG20_g8242</name>
</gene>
<sequence>MLLQEAVLCATAPSSFSGPSGTISLHDIQTGSSLASFKQTSASSNCTAIVNTTDGQGGLMLAVQPDKSILNVYNFQKDQIALKIVLPERLSCLAVDRQGAYCAGGTSQGRIYLWEVASGIMYHSWEAHYRQVTVLRFTHDGAALLSGSEDSGVSVWSVSRLLDDDAQNELPTPYASLSDHTLPITDIVCGMGPFPSCRVLTASVDHSVKAWDLSSKTLLTTFQFPHVPTCLAWDVTERMFFAGSAEGDVFQMNLFRQREDKSGGRSAEAVGGAGVTDIIRFGDEDPKEAKRRLIAVGEPVTTLTISVTSSLLLVGTATGLINIYDIPSHQLLRSISNHKGFTIMHLMTMLKPPDLIGHVSLSLNVSSEKEGGLPVRPVMPFQRMRDAKPRLTHEVMMRLPMQDKQPTEDLLAYSTEELLRDHAYFVQPATNEAIPAASLQSRVTELEDEVAKLKSQLERAKGVNDVMWDTVVQKVMAQTKEKGGEATAEDGGRARKRGRT</sequence>
<evidence type="ECO:0000313" key="8">
    <source>
        <dbReference type="EMBL" id="TFY58203.1"/>
    </source>
</evidence>
<organism evidence="8 9">
    <name type="scientific">Dentipellis fragilis</name>
    <dbReference type="NCBI Taxonomy" id="205917"/>
    <lineage>
        <taxon>Eukaryota</taxon>
        <taxon>Fungi</taxon>
        <taxon>Dikarya</taxon>
        <taxon>Basidiomycota</taxon>
        <taxon>Agaricomycotina</taxon>
        <taxon>Agaricomycetes</taxon>
        <taxon>Russulales</taxon>
        <taxon>Hericiaceae</taxon>
        <taxon>Dentipellis</taxon>
    </lineage>
</organism>
<dbReference type="GO" id="GO:0006364">
    <property type="term" value="P:rRNA processing"/>
    <property type="evidence" value="ECO:0007669"/>
    <property type="project" value="UniProtKB-UniRule"/>
</dbReference>
<dbReference type="GO" id="GO:0005656">
    <property type="term" value="C:nuclear pre-replicative complex"/>
    <property type="evidence" value="ECO:0007669"/>
    <property type="project" value="TreeGrafter"/>
</dbReference>
<dbReference type="PROSITE" id="PS50082">
    <property type="entry name" value="WD_REPEATS_2"/>
    <property type="match status" value="2"/>
</dbReference>
<dbReference type="PROSITE" id="PS50294">
    <property type="entry name" value="WD_REPEATS_REGION"/>
    <property type="match status" value="1"/>
</dbReference>
<feature type="repeat" description="WD" evidence="4">
    <location>
        <begin position="125"/>
        <end position="159"/>
    </location>
</feature>
<dbReference type="Pfam" id="PF00400">
    <property type="entry name" value="WD40"/>
    <property type="match status" value="2"/>
</dbReference>
<keyword evidence="9" id="KW-1185">Reference proteome</keyword>
<comment type="subunit">
    <text evidence="5">Component of the RIX1 complex, composed of IPI1, RIX1/IPI2 and IPI3 in a 1:2:2 stoichiometry. The complex interacts (via RIX1) with MDN1 (via its hexameric AAA ATPase ring) and the pre-60S ribosome particles.</text>
</comment>
<dbReference type="InterPro" id="IPR045227">
    <property type="entry name" value="WDR18/Ipi3/RID3"/>
</dbReference>
<feature type="coiled-coil region" evidence="6">
    <location>
        <begin position="436"/>
        <end position="463"/>
    </location>
</feature>
<keyword evidence="3" id="KW-0677">Repeat</keyword>
<dbReference type="InterPro" id="IPR015943">
    <property type="entry name" value="WD40/YVTN_repeat-like_dom_sf"/>
</dbReference>
<dbReference type="InterPro" id="IPR001680">
    <property type="entry name" value="WD40_rpt"/>
</dbReference>
<accession>A0A4Y9Y8U6</accession>
<evidence type="ECO:0000256" key="1">
    <source>
        <dbReference type="ARBA" id="ARBA00010143"/>
    </source>
</evidence>
<keyword evidence="6" id="KW-0175">Coiled coil</keyword>